<keyword evidence="1" id="KW-0732">Signal</keyword>
<dbReference type="Proteomes" id="UP001234581">
    <property type="component" value="Unassembled WGS sequence"/>
</dbReference>
<protein>
    <submittedName>
        <fullName evidence="2">Uncharacterized protein</fullName>
    </submittedName>
</protein>
<evidence type="ECO:0000313" key="3">
    <source>
        <dbReference type="Proteomes" id="UP001234581"/>
    </source>
</evidence>
<reference evidence="2 3" key="1">
    <citation type="submission" date="2023-03" db="EMBL/GenBank/DDBJ databases">
        <title>Genome sequence of Lichtheimia ornata CBS 291.66.</title>
        <authorList>
            <person name="Mohabir J.T."/>
            <person name="Shea T.P."/>
            <person name="Kurbessoian T."/>
            <person name="Berby B."/>
            <person name="Fontaine J."/>
            <person name="Livny J."/>
            <person name="Gnirke A."/>
            <person name="Stajich J.E."/>
            <person name="Cuomo C.A."/>
        </authorList>
    </citation>
    <scope>NUCLEOTIDE SEQUENCE [LARGE SCALE GENOMIC DNA]</scope>
    <source>
        <strain evidence="2">CBS 291.66</strain>
    </source>
</reference>
<organism evidence="2 3">
    <name type="scientific">Lichtheimia ornata</name>
    <dbReference type="NCBI Taxonomy" id="688661"/>
    <lineage>
        <taxon>Eukaryota</taxon>
        <taxon>Fungi</taxon>
        <taxon>Fungi incertae sedis</taxon>
        <taxon>Mucoromycota</taxon>
        <taxon>Mucoromycotina</taxon>
        <taxon>Mucoromycetes</taxon>
        <taxon>Mucorales</taxon>
        <taxon>Lichtheimiaceae</taxon>
        <taxon>Lichtheimia</taxon>
    </lineage>
</organism>
<dbReference type="AlphaFoldDB" id="A0AAD7UY90"/>
<proteinExistence type="predicted"/>
<evidence type="ECO:0000256" key="1">
    <source>
        <dbReference type="SAM" id="SignalP"/>
    </source>
</evidence>
<gene>
    <name evidence="2" type="ORF">O0I10_009595</name>
</gene>
<evidence type="ECO:0000313" key="2">
    <source>
        <dbReference type="EMBL" id="KAJ8654705.1"/>
    </source>
</evidence>
<feature type="signal peptide" evidence="1">
    <location>
        <begin position="1"/>
        <end position="23"/>
    </location>
</feature>
<accession>A0AAD7UY90</accession>
<sequence>MVRLFTLTIATLGLFLTTQSVTAEPKDPSDMASGGGTEGTKVRTFMDVAKIFCGFVNGHPDDLSKVVASAENTIGGGSGPGNGSPFNPAQDIFKLSKQFCERVGLHPEGPSSSNIGTGNGL</sequence>
<dbReference type="GeneID" id="83217000"/>
<comment type="caution">
    <text evidence="2">The sequence shown here is derived from an EMBL/GenBank/DDBJ whole genome shotgun (WGS) entry which is preliminary data.</text>
</comment>
<feature type="chain" id="PRO_5042254227" evidence="1">
    <location>
        <begin position="24"/>
        <end position="121"/>
    </location>
</feature>
<name>A0AAD7UY90_9FUNG</name>
<dbReference type="RefSeq" id="XP_058339619.1">
    <property type="nucleotide sequence ID" value="XM_058489583.1"/>
</dbReference>
<dbReference type="EMBL" id="JARTCD010000057">
    <property type="protein sequence ID" value="KAJ8654705.1"/>
    <property type="molecule type" value="Genomic_DNA"/>
</dbReference>
<keyword evidence="3" id="KW-1185">Reference proteome</keyword>